<accession>A0ABU3Z632</accession>
<proteinExistence type="predicted"/>
<name>A0ABU3Z632_9FIRM</name>
<keyword evidence="2" id="KW-1185">Reference proteome</keyword>
<reference evidence="1 2" key="1">
    <citation type="submission" date="2023-10" db="EMBL/GenBank/DDBJ databases">
        <title>Veillonella sp. nov., isolated from a pig farm feces dump.</title>
        <authorList>
            <person name="Chang Y.-H."/>
        </authorList>
    </citation>
    <scope>NUCLEOTIDE SEQUENCE [LARGE SCALE GENOMIC DNA]</scope>
    <source>
        <strain evidence="1 2">YH-vei2233</strain>
    </source>
</reference>
<protein>
    <submittedName>
        <fullName evidence="1">Uncharacterized protein</fullName>
    </submittedName>
</protein>
<dbReference type="Proteomes" id="UP001272515">
    <property type="component" value="Unassembled WGS sequence"/>
</dbReference>
<organism evidence="1 2">
    <name type="scientific">Veillonella absiana</name>
    <dbReference type="NCBI Taxonomy" id="3079305"/>
    <lineage>
        <taxon>Bacteria</taxon>
        <taxon>Bacillati</taxon>
        <taxon>Bacillota</taxon>
        <taxon>Negativicutes</taxon>
        <taxon>Veillonellales</taxon>
        <taxon>Veillonellaceae</taxon>
        <taxon>Veillonella</taxon>
    </lineage>
</organism>
<dbReference type="EMBL" id="JAWJZB010000001">
    <property type="protein sequence ID" value="MDV5087367.1"/>
    <property type="molecule type" value="Genomic_DNA"/>
</dbReference>
<gene>
    <name evidence="1" type="ORF">RVY80_00655</name>
</gene>
<evidence type="ECO:0000313" key="2">
    <source>
        <dbReference type="Proteomes" id="UP001272515"/>
    </source>
</evidence>
<comment type="caution">
    <text evidence="1">The sequence shown here is derived from an EMBL/GenBank/DDBJ whole genome shotgun (WGS) entry which is preliminary data.</text>
</comment>
<evidence type="ECO:0000313" key="1">
    <source>
        <dbReference type="EMBL" id="MDV5087367.1"/>
    </source>
</evidence>
<sequence>MVRLNDNHFKVDYRNDYPIYLYARMMDKFLEEKRPMDKAEIVFANNLVGTYISYTGRKTEIY</sequence>